<sequence>MFNRVGTMRYSFYFLVAEESFPNRIIIRNQLMQLGQKVDIVATPEDLLSQVAVNSYDILLIDVGLYNKLYGCDLMGFIKKKQPYSITPIVALTFLRSPRLEKCNITKEWCFFCKPLNPQEAQKIINYIESTLN</sequence>
<dbReference type="CDD" id="cd00156">
    <property type="entry name" value="REC"/>
    <property type="match status" value="1"/>
</dbReference>
<dbReference type="SUPFAM" id="SSF52172">
    <property type="entry name" value="CheY-like"/>
    <property type="match status" value="1"/>
</dbReference>
<dbReference type="AlphaFoldDB" id="A0A0W0V9Q3"/>
<dbReference type="PATRIC" id="fig|456.5.peg.1206"/>
<dbReference type="RefSeq" id="WP_232003998.1">
    <property type="nucleotide sequence ID" value="NZ_CAAAIC010000002.1"/>
</dbReference>
<keyword evidence="4" id="KW-1185">Reference proteome</keyword>
<dbReference type="Proteomes" id="UP000055035">
    <property type="component" value="Unassembled WGS sequence"/>
</dbReference>
<name>A0A0W0V9Q3_9GAMM</name>
<dbReference type="STRING" id="456.Ljor_1132"/>
<proteinExistence type="predicted"/>
<organism evidence="3 4">
    <name type="scientific">Legionella jordanis</name>
    <dbReference type="NCBI Taxonomy" id="456"/>
    <lineage>
        <taxon>Bacteria</taxon>
        <taxon>Pseudomonadati</taxon>
        <taxon>Pseudomonadota</taxon>
        <taxon>Gammaproteobacteria</taxon>
        <taxon>Legionellales</taxon>
        <taxon>Legionellaceae</taxon>
        <taxon>Legionella</taxon>
    </lineage>
</organism>
<comment type="caution">
    <text evidence="3">The sequence shown here is derived from an EMBL/GenBank/DDBJ whole genome shotgun (WGS) entry which is preliminary data.</text>
</comment>
<dbReference type="Gene3D" id="3.40.50.2300">
    <property type="match status" value="1"/>
</dbReference>
<dbReference type="InterPro" id="IPR011006">
    <property type="entry name" value="CheY-like_superfamily"/>
</dbReference>
<gene>
    <name evidence="3" type="ORF">Ljor_1132</name>
</gene>
<accession>A0A0W0V9Q3</accession>
<dbReference type="EMBL" id="LNYJ01000011">
    <property type="protein sequence ID" value="KTD16826.1"/>
    <property type="molecule type" value="Genomic_DNA"/>
</dbReference>
<dbReference type="PROSITE" id="PS50110">
    <property type="entry name" value="RESPONSE_REGULATORY"/>
    <property type="match status" value="1"/>
</dbReference>
<evidence type="ECO:0000313" key="4">
    <source>
        <dbReference type="Proteomes" id="UP000055035"/>
    </source>
</evidence>
<evidence type="ECO:0000313" key="3">
    <source>
        <dbReference type="EMBL" id="KTD16826.1"/>
    </source>
</evidence>
<evidence type="ECO:0000256" key="1">
    <source>
        <dbReference type="PROSITE-ProRule" id="PRU00169"/>
    </source>
</evidence>
<protein>
    <submittedName>
        <fullName evidence="3">Response regulator receiver</fullName>
    </submittedName>
</protein>
<reference evidence="3 4" key="1">
    <citation type="submission" date="2015-11" db="EMBL/GenBank/DDBJ databases">
        <title>Genomic analysis of 38 Legionella species identifies large and diverse effector repertoires.</title>
        <authorList>
            <person name="Burstein D."/>
            <person name="Amaro F."/>
            <person name="Zusman T."/>
            <person name="Lifshitz Z."/>
            <person name="Cohen O."/>
            <person name="Gilbert J.A."/>
            <person name="Pupko T."/>
            <person name="Shuman H.A."/>
            <person name="Segal G."/>
        </authorList>
    </citation>
    <scope>NUCLEOTIDE SEQUENCE [LARGE SCALE GENOMIC DNA]</scope>
    <source>
        <strain evidence="3 4">BL-540</strain>
    </source>
</reference>
<dbReference type="GO" id="GO:0000160">
    <property type="term" value="P:phosphorelay signal transduction system"/>
    <property type="evidence" value="ECO:0007669"/>
    <property type="project" value="InterPro"/>
</dbReference>
<dbReference type="InterPro" id="IPR001789">
    <property type="entry name" value="Sig_transdc_resp-reg_receiver"/>
</dbReference>
<feature type="modified residue" description="4-aspartylphosphate" evidence="1">
    <location>
        <position position="62"/>
    </location>
</feature>
<evidence type="ECO:0000259" key="2">
    <source>
        <dbReference type="PROSITE" id="PS50110"/>
    </source>
</evidence>
<dbReference type="Pfam" id="PF00072">
    <property type="entry name" value="Response_reg"/>
    <property type="match status" value="1"/>
</dbReference>
<feature type="domain" description="Response regulatory" evidence="2">
    <location>
        <begin position="13"/>
        <end position="129"/>
    </location>
</feature>
<keyword evidence="1" id="KW-0597">Phosphoprotein</keyword>